<name>A0AAE0SJ30_9BIVA</name>
<sequence>MLFRTLLARSATPISFQSPRGRATNDAGFPIKLPGNIPKESVKNRTTLNPARTVKTTATATLPVGMRPTTAPFLDEASRDYRCFHQGTWYRPGQEISKGQVLNWCFGSYCDYDGLVKQWDDVHCQFSINRSNNSSTTIKSPVFFQSKTAFVRPPTTQMVPTTTAGLGCEYRNKWYWPGETASYEQIGTVCYGYNCDLNSRLVYFEEFCAPTASPAYDATTLFTKK</sequence>
<keyword evidence="2" id="KW-1185">Reference proteome</keyword>
<evidence type="ECO:0000313" key="1">
    <source>
        <dbReference type="EMBL" id="KAK3592388.1"/>
    </source>
</evidence>
<protein>
    <submittedName>
        <fullName evidence="1">Uncharacterized protein</fullName>
    </submittedName>
</protein>
<accession>A0AAE0SJ30</accession>
<gene>
    <name evidence="1" type="ORF">CHS0354_026084</name>
</gene>
<organism evidence="1 2">
    <name type="scientific">Potamilus streckersoni</name>
    <dbReference type="NCBI Taxonomy" id="2493646"/>
    <lineage>
        <taxon>Eukaryota</taxon>
        <taxon>Metazoa</taxon>
        <taxon>Spiralia</taxon>
        <taxon>Lophotrochozoa</taxon>
        <taxon>Mollusca</taxon>
        <taxon>Bivalvia</taxon>
        <taxon>Autobranchia</taxon>
        <taxon>Heteroconchia</taxon>
        <taxon>Palaeoheterodonta</taxon>
        <taxon>Unionida</taxon>
        <taxon>Unionoidea</taxon>
        <taxon>Unionidae</taxon>
        <taxon>Ambleminae</taxon>
        <taxon>Lampsilini</taxon>
        <taxon>Potamilus</taxon>
    </lineage>
</organism>
<dbReference type="EMBL" id="JAEAOA010001557">
    <property type="protein sequence ID" value="KAK3592388.1"/>
    <property type="molecule type" value="Genomic_DNA"/>
</dbReference>
<dbReference type="AlphaFoldDB" id="A0AAE0SJ30"/>
<proteinExistence type="predicted"/>
<evidence type="ECO:0000313" key="2">
    <source>
        <dbReference type="Proteomes" id="UP001195483"/>
    </source>
</evidence>
<reference evidence="1" key="3">
    <citation type="submission" date="2023-05" db="EMBL/GenBank/DDBJ databases">
        <authorList>
            <person name="Smith C.H."/>
        </authorList>
    </citation>
    <scope>NUCLEOTIDE SEQUENCE</scope>
    <source>
        <strain evidence="1">CHS0354</strain>
        <tissue evidence="1">Mantle</tissue>
    </source>
</reference>
<dbReference type="Proteomes" id="UP001195483">
    <property type="component" value="Unassembled WGS sequence"/>
</dbReference>
<comment type="caution">
    <text evidence="1">The sequence shown here is derived from an EMBL/GenBank/DDBJ whole genome shotgun (WGS) entry which is preliminary data.</text>
</comment>
<reference evidence="1" key="1">
    <citation type="journal article" date="2021" name="Genome Biol. Evol.">
        <title>A High-Quality Reference Genome for a Parasitic Bivalve with Doubly Uniparental Inheritance (Bivalvia: Unionida).</title>
        <authorList>
            <person name="Smith C.H."/>
        </authorList>
    </citation>
    <scope>NUCLEOTIDE SEQUENCE</scope>
    <source>
        <strain evidence="1">CHS0354</strain>
    </source>
</reference>
<reference evidence="1" key="2">
    <citation type="journal article" date="2021" name="Genome Biol. Evol.">
        <title>Developing a high-quality reference genome for a parasitic bivalve with doubly uniparental inheritance (Bivalvia: Unionida).</title>
        <authorList>
            <person name="Smith C.H."/>
        </authorList>
    </citation>
    <scope>NUCLEOTIDE SEQUENCE</scope>
    <source>
        <strain evidence="1">CHS0354</strain>
        <tissue evidence="1">Mantle</tissue>
    </source>
</reference>